<dbReference type="SUPFAM" id="SSF51395">
    <property type="entry name" value="FMN-linked oxidoreductases"/>
    <property type="match status" value="1"/>
</dbReference>
<keyword evidence="9" id="KW-1185">Reference proteome</keyword>
<evidence type="ECO:0000256" key="6">
    <source>
        <dbReference type="ARBA" id="ARBA00023002"/>
    </source>
</evidence>
<dbReference type="InterPro" id="IPR013785">
    <property type="entry name" value="Aldolase_TIM"/>
</dbReference>
<evidence type="ECO:0000313" key="8">
    <source>
        <dbReference type="EMBL" id="GEL23830.1"/>
    </source>
</evidence>
<proteinExistence type="predicted"/>
<comment type="cofactor">
    <cofactor evidence="1">
        <name>FMN</name>
        <dbReference type="ChEBI" id="CHEBI:58210"/>
    </cofactor>
</comment>
<organism evidence="8 9">
    <name type="scientific">Pseudonocardia sulfidoxydans NBRC 16205</name>
    <dbReference type="NCBI Taxonomy" id="1223511"/>
    <lineage>
        <taxon>Bacteria</taxon>
        <taxon>Bacillati</taxon>
        <taxon>Actinomycetota</taxon>
        <taxon>Actinomycetes</taxon>
        <taxon>Pseudonocardiales</taxon>
        <taxon>Pseudonocardiaceae</taxon>
        <taxon>Pseudonocardia</taxon>
    </lineage>
</organism>
<evidence type="ECO:0000256" key="2">
    <source>
        <dbReference type="ARBA" id="ARBA00022630"/>
    </source>
</evidence>
<keyword evidence="4" id="KW-0819">tRNA processing</keyword>
<dbReference type="PANTHER" id="PTHR45846:SF1">
    <property type="entry name" value="TRNA-DIHYDROURIDINE(47) SYNTHASE [NAD(P)(+)]-LIKE"/>
    <property type="match status" value="1"/>
</dbReference>
<keyword evidence="3" id="KW-0288">FMN</keyword>
<dbReference type="InterPro" id="IPR024036">
    <property type="entry name" value="tRNA-dHydroUridine_Synthase_C"/>
</dbReference>
<keyword evidence="6" id="KW-0560">Oxidoreductase</keyword>
<dbReference type="InterPro" id="IPR018517">
    <property type="entry name" value="tRNA_hU_synthase_CS"/>
</dbReference>
<evidence type="ECO:0000313" key="9">
    <source>
        <dbReference type="Proteomes" id="UP000321685"/>
    </source>
</evidence>
<protein>
    <submittedName>
        <fullName evidence="8">tRNA-dihydrouridine synthase</fullName>
    </submittedName>
</protein>
<evidence type="ECO:0000256" key="3">
    <source>
        <dbReference type="ARBA" id="ARBA00022643"/>
    </source>
</evidence>
<dbReference type="Pfam" id="PF01207">
    <property type="entry name" value="Dus"/>
    <property type="match status" value="1"/>
</dbReference>
<dbReference type="PANTHER" id="PTHR45846">
    <property type="entry name" value="TRNA-DIHYDROURIDINE(47) SYNTHASE [NAD(P)(+)]-LIKE"/>
    <property type="match status" value="1"/>
</dbReference>
<dbReference type="Gene3D" id="3.20.20.70">
    <property type="entry name" value="Aldolase class I"/>
    <property type="match status" value="1"/>
</dbReference>
<keyword evidence="2" id="KW-0285">Flavoprotein</keyword>
<feature type="domain" description="DUS-like FMN-binding" evidence="7">
    <location>
        <begin position="39"/>
        <end position="339"/>
    </location>
</feature>
<evidence type="ECO:0000256" key="5">
    <source>
        <dbReference type="ARBA" id="ARBA00022857"/>
    </source>
</evidence>
<dbReference type="GO" id="GO:0050660">
    <property type="term" value="F:flavin adenine dinucleotide binding"/>
    <property type="evidence" value="ECO:0007669"/>
    <property type="project" value="InterPro"/>
</dbReference>
<gene>
    <name evidence="8" type="ORF">PSU4_27840</name>
</gene>
<dbReference type="InterPro" id="IPR035587">
    <property type="entry name" value="DUS-like_FMN-bd"/>
</dbReference>
<dbReference type="GO" id="GO:0003723">
    <property type="term" value="F:RNA binding"/>
    <property type="evidence" value="ECO:0007669"/>
    <property type="project" value="TreeGrafter"/>
</dbReference>
<evidence type="ECO:0000259" key="7">
    <source>
        <dbReference type="Pfam" id="PF01207"/>
    </source>
</evidence>
<comment type="caution">
    <text evidence="8">The sequence shown here is derived from an EMBL/GenBank/DDBJ whole genome shotgun (WGS) entry which is preliminary data.</text>
</comment>
<dbReference type="AlphaFoldDB" id="A0A511DGB9"/>
<keyword evidence="5" id="KW-0521">NADP</keyword>
<name>A0A511DGB9_9PSEU</name>
<evidence type="ECO:0000256" key="1">
    <source>
        <dbReference type="ARBA" id="ARBA00001917"/>
    </source>
</evidence>
<accession>A0A511DGB9</accession>
<dbReference type="CDD" id="cd02801">
    <property type="entry name" value="DUS_like_FMN"/>
    <property type="match status" value="1"/>
</dbReference>
<dbReference type="RefSeq" id="WP_147107657.1">
    <property type="nucleotide sequence ID" value="NZ_BJVJ01000024.1"/>
</dbReference>
<dbReference type="Gene3D" id="1.10.1200.80">
    <property type="entry name" value="Putative flavin oxidoreducatase, domain 2"/>
    <property type="match status" value="1"/>
</dbReference>
<dbReference type="Proteomes" id="UP000321685">
    <property type="component" value="Unassembled WGS sequence"/>
</dbReference>
<dbReference type="OrthoDB" id="9764501at2"/>
<reference evidence="8 9" key="1">
    <citation type="submission" date="2019-07" db="EMBL/GenBank/DDBJ databases">
        <title>Whole genome shotgun sequence of Pseudonocardia sulfidoxydans NBRC 16205.</title>
        <authorList>
            <person name="Hosoyama A."/>
            <person name="Uohara A."/>
            <person name="Ohji S."/>
            <person name="Ichikawa N."/>
        </authorList>
    </citation>
    <scope>NUCLEOTIDE SEQUENCE [LARGE SCALE GENOMIC DNA]</scope>
    <source>
        <strain evidence="8 9">NBRC 16205</strain>
    </source>
</reference>
<dbReference type="NCBIfam" id="TIGR00737">
    <property type="entry name" value="nifR3_yhdG"/>
    <property type="match status" value="1"/>
</dbReference>
<evidence type="ECO:0000256" key="4">
    <source>
        <dbReference type="ARBA" id="ARBA00022694"/>
    </source>
</evidence>
<dbReference type="GO" id="GO:0017150">
    <property type="term" value="F:tRNA dihydrouridine synthase activity"/>
    <property type="evidence" value="ECO:0007669"/>
    <property type="project" value="InterPro"/>
</dbReference>
<dbReference type="PROSITE" id="PS01136">
    <property type="entry name" value="UPF0034"/>
    <property type="match status" value="1"/>
</dbReference>
<dbReference type="EMBL" id="BJVJ01000024">
    <property type="protein sequence ID" value="GEL23830.1"/>
    <property type="molecule type" value="Genomic_DNA"/>
</dbReference>
<dbReference type="InterPro" id="IPR004652">
    <property type="entry name" value="DusB-like"/>
</dbReference>
<sequence length="396" mass="42604">MSVQDLVARPATTAAAPATTPVLPPLRIGKFSVDTPVVLAPMAGITNPGFRRLCREQGAGYYVCEMITSRGLVERNPLTFRMIAFDPDEHPRSMQLYGVDPATIGAAVRVIAERDLADHLDLNFGCPVPKVTRRGGGAALPYKVRLFERIVRAAVDNAAPAGIPVTVKMRIGIDDEHHTFLEAARIARDCGVSAVALHARTAAQRYSGTADWSMISRLRDAMPAELPVLGNGDIFSADDALAMVAQTGCDGVVIGRGCLGRPWLFADLEAAFAGRPLPTPPNLGTVAATIRRHAVLLCEHMGDHKGIRDVRKHIAWYLKGFPVGGDVRKRLGMVASIDELYELLAMLDHDEPFPADAEGPRGRQGSPGRVVLPEHWLDDPCDPSVPFGAELDHSGG</sequence>